<dbReference type="Proteomes" id="UP001149090">
    <property type="component" value="Unassembled WGS sequence"/>
</dbReference>
<dbReference type="OrthoDB" id="10009287at2759"/>
<comment type="similarity">
    <text evidence="1">Belongs to the DP1 family.</text>
</comment>
<evidence type="ECO:0000256" key="1">
    <source>
        <dbReference type="RuleBase" id="RU362006"/>
    </source>
</evidence>
<evidence type="ECO:0000313" key="4">
    <source>
        <dbReference type="Proteomes" id="UP001149090"/>
    </source>
</evidence>
<gene>
    <name evidence="3" type="ORF">M0811_13576</name>
</gene>
<feature type="transmembrane region" description="Helical" evidence="2">
    <location>
        <begin position="42"/>
        <end position="64"/>
    </location>
</feature>
<accession>A0A9Q0R4R4</accession>
<keyword evidence="3" id="KW-0675">Receptor</keyword>
<sequence length="137" mass="16351">MGVGYAASKTFSMLISFLYPAYRSYKAIKTEEKDDDTEWVNWTIAGFFTVVEYFADFIISWLPFYFELKVLFLIWLQLPSFFNGANLMWRFFIEPILDKYADWIDKYLLFGVRSLTNVSLAEIREAQRKEKEDKKEN</sequence>
<proteinExistence type="inferred from homology"/>
<dbReference type="GO" id="GO:0016020">
    <property type="term" value="C:membrane"/>
    <property type="evidence" value="ECO:0007669"/>
    <property type="project" value="UniProtKB-SubCell"/>
</dbReference>
<feature type="transmembrane region" description="Helical" evidence="2">
    <location>
        <begin position="70"/>
        <end position="89"/>
    </location>
</feature>
<evidence type="ECO:0000256" key="2">
    <source>
        <dbReference type="SAM" id="Phobius"/>
    </source>
</evidence>
<protein>
    <submittedName>
        <fullName evidence="3">Receptor expression-enhancing protein</fullName>
    </submittedName>
</protein>
<keyword evidence="4" id="KW-1185">Reference proteome</keyword>
<dbReference type="AlphaFoldDB" id="A0A9Q0R4R4"/>
<dbReference type="PANTHER" id="PTHR12300">
    <property type="entry name" value="HVA22-LIKE PROTEINS"/>
    <property type="match status" value="1"/>
</dbReference>
<dbReference type="InterPro" id="IPR004345">
    <property type="entry name" value="TB2_DP1_HVA22"/>
</dbReference>
<comment type="subcellular location">
    <subcellularLocation>
        <location evidence="1">Membrane</location>
        <topology evidence="1">Multi-pass membrane protein</topology>
    </subcellularLocation>
</comment>
<dbReference type="OMA" id="HFRGASF"/>
<evidence type="ECO:0000313" key="3">
    <source>
        <dbReference type="EMBL" id="KAJ5066463.1"/>
    </source>
</evidence>
<keyword evidence="2" id="KW-1133">Transmembrane helix</keyword>
<keyword evidence="2" id="KW-0812">Transmembrane</keyword>
<name>A0A9Q0R4R4_ANAIG</name>
<dbReference type="Pfam" id="PF03134">
    <property type="entry name" value="TB2_DP1_HVA22"/>
    <property type="match status" value="1"/>
</dbReference>
<organism evidence="3 4">
    <name type="scientific">Anaeramoeba ignava</name>
    <name type="common">Anaerobic marine amoeba</name>
    <dbReference type="NCBI Taxonomy" id="1746090"/>
    <lineage>
        <taxon>Eukaryota</taxon>
        <taxon>Metamonada</taxon>
        <taxon>Anaeramoebidae</taxon>
        <taxon>Anaeramoeba</taxon>
    </lineage>
</organism>
<reference evidence="3" key="1">
    <citation type="submission" date="2022-10" db="EMBL/GenBank/DDBJ databases">
        <title>Novel sulphate-reducing endosymbionts in the free-living metamonad Anaeramoeba.</title>
        <authorList>
            <person name="Jerlstrom-Hultqvist J."/>
            <person name="Cepicka I."/>
            <person name="Gallot-Lavallee L."/>
            <person name="Salas-Leiva D."/>
            <person name="Curtis B.A."/>
            <person name="Zahonova K."/>
            <person name="Pipaliya S."/>
            <person name="Dacks J."/>
            <person name="Roger A.J."/>
        </authorList>
    </citation>
    <scope>NUCLEOTIDE SEQUENCE</scope>
    <source>
        <strain evidence="3">BMAN</strain>
    </source>
</reference>
<comment type="caution">
    <text evidence="3">The sequence shown here is derived from an EMBL/GenBank/DDBJ whole genome shotgun (WGS) entry which is preliminary data.</text>
</comment>
<dbReference type="EMBL" id="JAPDFW010000142">
    <property type="protein sequence ID" value="KAJ5066463.1"/>
    <property type="molecule type" value="Genomic_DNA"/>
</dbReference>
<keyword evidence="2" id="KW-0472">Membrane</keyword>